<sequence length="133" mass="14962">MPKRPFHDMNSSETSSSSHTEAIFDTRDDHLAGDLYRASITAVAGTHDTELYAWGFTNQTDWVVLDWRERRWRVVETARNDNAPGTRHAHSATYFTMLGEAYIVVLGGAAHQTIQPAEDPESVLGCWERVPTT</sequence>
<feature type="region of interest" description="Disordered" evidence="1">
    <location>
        <begin position="1"/>
        <end position="21"/>
    </location>
</feature>
<comment type="caution">
    <text evidence="2">The sequence shown here is derived from an EMBL/GenBank/DDBJ whole genome shotgun (WGS) entry which is preliminary data.</text>
</comment>
<dbReference type="Proteomes" id="UP000663827">
    <property type="component" value="Unassembled WGS sequence"/>
</dbReference>
<evidence type="ECO:0000256" key="1">
    <source>
        <dbReference type="SAM" id="MobiDB-lite"/>
    </source>
</evidence>
<name>A0A8H3E5P1_9AGAM</name>
<dbReference type="SUPFAM" id="SSF50965">
    <property type="entry name" value="Galactose oxidase, central domain"/>
    <property type="match status" value="1"/>
</dbReference>
<dbReference type="EMBL" id="CAJNJQ010004605">
    <property type="protein sequence ID" value="CAE7212388.1"/>
    <property type="molecule type" value="Genomic_DNA"/>
</dbReference>
<accession>A0A8H3E5P1</accession>
<dbReference type="InterPro" id="IPR011043">
    <property type="entry name" value="Gal_Oxase/kelch_b-propeller"/>
</dbReference>
<reference evidence="2" key="1">
    <citation type="submission" date="2021-01" db="EMBL/GenBank/DDBJ databases">
        <authorList>
            <person name="Kaushik A."/>
        </authorList>
    </citation>
    <scope>NUCLEOTIDE SEQUENCE</scope>
    <source>
        <strain evidence="2">AG5</strain>
    </source>
</reference>
<feature type="compositionally biased region" description="Low complexity" evidence="1">
    <location>
        <begin position="11"/>
        <end position="21"/>
    </location>
</feature>
<dbReference type="AlphaFoldDB" id="A0A8H3E5P1"/>
<protein>
    <submittedName>
        <fullName evidence="2">Uncharacterized protein</fullName>
    </submittedName>
</protein>
<evidence type="ECO:0000313" key="2">
    <source>
        <dbReference type="EMBL" id="CAE7212388.1"/>
    </source>
</evidence>
<gene>
    <name evidence="2" type="ORF">RDB_LOCUS154309</name>
</gene>
<proteinExistence type="predicted"/>
<evidence type="ECO:0000313" key="3">
    <source>
        <dbReference type="Proteomes" id="UP000663827"/>
    </source>
</evidence>
<organism evidence="2 3">
    <name type="scientific">Rhizoctonia solani</name>
    <dbReference type="NCBI Taxonomy" id="456999"/>
    <lineage>
        <taxon>Eukaryota</taxon>
        <taxon>Fungi</taxon>
        <taxon>Dikarya</taxon>
        <taxon>Basidiomycota</taxon>
        <taxon>Agaricomycotina</taxon>
        <taxon>Agaricomycetes</taxon>
        <taxon>Cantharellales</taxon>
        <taxon>Ceratobasidiaceae</taxon>
        <taxon>Rhizoctonia</taxon>
    </lineage>
</organism>